<evidence type="ECO:0000256" key="1">
    <source>
        <dbReference type="SAM" id="Coils"/>
    </source>
</evidence>
<dbReference type="Pfam" id="PF13578">
    <property type="entry name" value="Methyltransf_24"/>
    <property type="match status" value="1"/>
</dbReference>
<dbReference type="SUPFAM" id="SSF53335">
    <property type="entry name" value="S-adenosyl-L-methionine-dependent methyltransferases"/>
    <property type="match status" value="1"/>
</dbReference>
<dbReference type="GO" id="GO:0008168">
    <property type="term" value="F:methyltransferase activity"/>
    <property type="evidence" value="ECO:0007669"/>
    <property type="project" value="UniProtKB-KW"/>
</dbReference>
<dbReference type="RefSeq" id="WP_091830412.1">
    <property type="nucleotide sequence ID" value="NZ_FOAN01000001.1"/>
</dbReference>
<dbReference type="Proteomes" id="UP000199664">
    <property type="component" value="Unassembled WGS sequence"/>
</dbReference>
<reference evidence="3" key="1">
    <citation type="submission" date="2016-10" db="EMBL/GenBank/DDBJ databases">
        <authorList>
            <person name="Varghese N."/>
            <person name="Submissions S."/>
        </authorList>
    </citation>
    <scope>NUCLEOTIDE SEQUENCE [LARGE SCALE GENOMIC DNA]</scope>
    <source>
        <strain evidence="3">LMG 26383,CCUG 61248,R- 45681</strain>
    </source>
</reference>
<keyword evidence="1" id="KW-0175">Coiled coil</keyword>
<protein>
    <submittedName>
        <fullName evidence="2">Predicted O-methyltransferase YrrM</fullName>
    </submittedName>
</protein>
<dbReference type="GO" id="GO:0032259">
    <property type="term" value="P:methylation"/>
    <property type="evidence" value="ECO:0007669"/>
    <property type="project" value="UniProtKB-KW"/>
</dbReference>
<evidence type="ECO:0000313" key="2">
    <source>
        <dbReference type="EMBL" id="SEK64615.1"/>
    </source>
</evidence>
<dbReference type="OrthoDB" id="9795498at2"/>
<dbReference type="InterPro" id="IPR029063">
    <property type="entry name" value="SAM-dependent_MTases_sf"/>
</dbReference>
<dbReference type="AlphaFoldDB" id="A0A1H7IV09"/>
<accession>A0A1H7IV09</accession>
<proteinExistence type="predicted"/>
<name>A0A1H7IV09_9HYPH</name>
<dbReference type="EMBL" id="FOAN01000001">
    <property type="protein sequence ID" value="SEK64615.1"/>
    <property type="molecule type" value="Genomic_DNA"/>
</dbReference>
<evidence type="ECO:0000313" key="3">
    <source>
        <dbReference type="Proteomes" id="UP000199664"/>
    </source>
</evidence>
<dbReference type="Gene3D" id="3.40.50.150">
    <property type="entry name" value="Vaccinia Virus protein VP39"/>
    <property type="match status" value="1"/>
</dbReference>
<keyword evidence="3" id="KW-1185">Reference proteome</keyword>
<keyword evidence="2" id="KW-0808">Transferase</keyword>
<dbReference type="STRING" id="1036779.SAMN04515666_1011074"/>
<keyword evidence="2" id="KW-0489">Methyltransferase</keyword>
<organism evidence="2 3">
    <name type="scientific">Bosea lupini</name>
    <dbReference type="NCBI Taxonomy" id="1036779"/>
    <lineage>
        <taxon>Bacteria</taxon>
        <taxon>Pseudomonadati</taxon>
        <taxon>Pseudomonadota</taxon>
        <taxon>Alphaproteobacteria</taxon>
        <taxon>Hyphomicrobiales</taxon>
        <taxon>Boseaceae</taxon>
        <taxon>Bosea</taxon>
    </lineage>
</organism>
<sequence>MRQFLKAAALAIPEVRRLYSERDQARAELESARSELALLRSGATAQPGQSTSGLQILEGTPYSRYGVPIEYLPSRDFAPRWGYSQPRIPSLDSWFRAHASDFNAFLGSMRELAPQLARVPLEFDEAKLPLPAWGGVPYCAFDALTLYTMIRTHKPKRYLEIGSGITTCFAKLAVQDGALSTKITSIDPEPRAKIDAICDEIVRYGLETCDLSVFDVLEAGDILFFDGSHRTFMNSDVTVFFIDILPRIKPGVIVHIHDIALPWDYDTYFKNWYWNEAYMLAVYMMGNQHRITPLMPTGYICRDGAFESELANPFIDLGKYNDGWRGGGAMWFTHKA</sequence>
<feature type="coiled-coil region" evidence="1">
    <location>
        <begin position="15"/>
        <end position="42"/>
    </location>
</feature>
<gene>
    <name evidence="2" type="ORF">SAMN04515666_1011074</name>
</gene>